<feature type="compositionally biased region" description="Low complexity" evidence="1">
    <location>
        <begin position="69"/>
        <end position="111"/>
    </location>
</feature>
<reference evidence="3" key="1">
    <citation type="submission" date="2018-09" db="EMBL/GenBank/DDBJ databases">
        <authorList>
            <person name="Livingstone P.G."/>
            <person name="Whitworth D.E."/>
        </authorList>
    </citation>
    <scope>NUCLEOTIDE SEQUENCE [LARGE SCALE GENOMIC DNA]</scope>
    <source>
        <strain evidence="3">AB047A</strain>
    </source>
</reference>
<dbReference type="Proteomes" id="UP000282656">
    <property type="component" value="Unassembled WGS sequence"/>
</dbReference>
<keyword evidence="3" id="KW-1185">Reference proteome</keyword>
<dbReference type="EMBL" id="RAWM01000133">
    <property type="protein sequence ID" value="RKH61188.1"/>
    <property type="molecule type" value="Genomic_DNA"/>
</dbReference>
<sequence>MKTERMMTGRGLKSFAWGLTALVMALTSTGCGDECVDAFDCRDQGAPPEGQRYACVENKCELTTVPVPDAGAETDAGTSTDAGTTTDAGTSTDAGTTTDAGTSTDAGTDAGTEPDAGSNDPCDTAAYDPKLGTLQLQTGFVAGEAATLPSEAGPVGVTPGPTYSLYTVVSKDSVGPHALYSLGTWPQVALGTTPLFDVAAPSDRGPSASLFLSPFLETDGQRVLTGYTKSGGGFPGSVGVYDSAAPSSPAYVSAPSNFSAGVVPGAFLINGGGLDTVSAGLAVYALKTDVTPYTSLKVGTLPPETGGSGFTAVSTNGVAMLGYFSDDTFLNEGRAVAPAVIAQALSSGTPFAVADAPALDVGSNFVAASGHGDGVSVLRGDYVPPAYNFAGTDVSRFAFTVTNAGATVSVGARQPVLVYADQCTRVTGLTAIGADLLVGVDDKNGARLVRIQQAQ</sequence>
<name>A0A3A8PZ71_9BACT</name>
<comment type="caution">
    <text evidence="2">The sequence shown here is derived from an EMBL/GenBank/DDBJ whole genome shotgun (WGS) entry which is preliminary data.</text>
</comment>
<dbReference type="AlphaFoldDB" id="A0A3A8PZ71"/>
<accession>A0A3A8PZ71</accession>
<dbReference type="RefSeq" id="WP_121723986.1">
    <property type="nucleotide sequence ID" value="NZ_RAWM01000133.1"/>
</dbReference>
<dbReference type="OrthoDB" id="5378883at2"/>
<feature type="region of interest" description="Disordered" evidence="1">
    <location>
        <begin position="67"/>
        <end position="124"/>
    </location>
</feature>
<evidence type="ECO:0008006" key="4">
    <source>
        <dbReference type="Google" id="ProtNLM"/>
    </source>
</evidence>
<protein>
    <recommendedName>
        <fullName evidence="4">Lipoprotein</fullName>
    </recommendedName>
</protein>
<evidence type="ECO:0000256" key="1">
    <source>
        <dbReference type="SAM" id="MobiDB-lite"/>
    </source>
</evidence>
<gene>
    <name evidence="2" type="ORF">D7X96_32115</name>
</gene>
<organism evidence="2 3">
    <name type="scientific">Corallococcus interemptor</name>
    <dbReference type="NCBI Taxonomy" id="2316720"/>
    <lineage>
        <taxon>Bacteria</taxon>
        <taxon>Pseudomonadati</taxon>
        <taxon>Myxococcota</taxon>
        <taxon>Myxococcia</taxon>
        <taxon>Myxococcales</taxon>
        <taxon>Cystobacterineae</taxon>
        <taxon>Myxococcaceae</taxon>
        <taxon>Corallococcus</taxon>
    </lineage>
</organism>
<evidence type="ECO:0000313" key="2">
    <source>
        <dbReference type="EMBL" id="RKH61188.1"/>
    </source>
</evidence>
<proteinExistence type="predicted"/>
<evidence type="ECO:0000313" key="3">
    <source>
        <dbReference type="Proteomes" id="UP000282656"/>
    </source>
</evidence>
<dbReference type="PROSITE" id="PS51257">
    <property type="entry name" value="PROKAR_LIPOPROTEIN"/>
    <property type="match status" value="1"/>
</dbReference>